<dbReference type="Proteomes" id="UP000017800">
    <property type="component" value="Unassembled WGS sequence"/>
</dbReference>
<dbReference type="OrthoDB" id="5395663at2"/>
<dbReference type="InterPro" id="IPR012495">
    <property type="entry name" value="TadE-like_dom"/>
</dbReference>
<evidence type="ECO:0000256" key="1">
    <source>
        <dbReference type="SAM" id="Phobius"/>
    </source>
</evidence>
<evidence type="ECO:0000259" key="2">
    <source>
        <dbReference type="Pfam" id="PF07811"/>
    </source>
</evidence>
<dbReference type="AlphaFoldDB" id="V5F369"/>
<accession>V5F369</accession>
<organism evidence="3 4">
    <name type="scientific">Vibrio halioticoli NBRC 102217</name>
    <dbReference type="NCBI Taxonomy" id="1219072"/>
    <lineage>
        <taxon>Bacteria</taxon>
        <taxon>Pseudomonadati</taxon>
        <taxon>Pseudomonadota</taxon>
        <taxon>Gammaproteobacteria</taxon>
        <taxon>Vibrionales</taxon>
        <taxon>Vibrionaceae</taxon>
        <taxon>Vibrio</taxon>
    </lineage>
</organism>
<dbReference type="Pfam" id="PF07811">
    <property type="entry name" value="TadE"/>
    <property type="match status" value="1"/>
</dbReference>
<proteinExistence type="predicted"/>
<dbReference type="RefSeq" id="WP_023403968.1">
    <property type="nucleotide sequence ID" value="NZ_BAUJ01000023.1"/>
</dbReference>
<evidence type="ECO:0000313" key="4">
    <source>
        <dbReference type="Proteomes" id="UP000017800"/>
    </source>
</evidence>
<gene>
    <name evidence="3" type="ORF">VHA01S_023_00180</name>
</gene>
<keyword evidence="4" id="KW-1185">Reference proteome</keyword>
<reference evidence="3 4" key="1">
    <citation type="submission" date="2013-10" db="EMBL/GenBank/DDBJ databases">
        <authorList>
            <person name="Ichikawa N."/>
            <person name="Kimura A."/>
            <person name="Ohji S."/>
            <person name="Hosoyama A."/>
            <person name="Fujita N."/>
        </authorList>
    </citation>
    <scope>NUCLEOTIDE SEQUENCE [LARGE SCALE GENOMIC DNA]</scope>
    <source>
        <strain evidence="3 4">NBRC 102217</strain>
    </source>
</reference>
<keyword evidence="1" id="KW-0812">Transmembrane</keyword>
<keyword evidence="1" id="KW-0472">Membrane</keyword>
<comment type="caution">
    <text evidence="3">The sequence shown here is derived from an EMBL/GenBank/DDBJ whole genome shotgun (WGS) entry which is preliminary data.</text>
</comment>
<sequence length="205" mass="23055">MQIRFFKKQSGLAAVEMTLITPVLLLLLMAIFEFTLILQAKNIILNLSREGASLISRASSYTEETVMDIIANSATPLNMPQDGTIIINQVSRRDNNDGEFIYISRQVKWMDSAISATSAVWGNCPSWSDVNIDDDNENDVQECNLPDSDAQIKIDDFPTVTIDNAQTSVIQDGESTYIVEVYYRYTPISSFLLSNDFIISERTYL</sequence>
<reference evidence="3 4" key="2">
    <citation type="submission" date="2013-11" db="EMBL/GenBank/DDBJ databases">
        <title>Whole genome shotgun sequence of Vibrio halioticoli NBRC 102217.</title>
        <authorList>
            <person name="Isaki S."/>
            <person name="Kimura A."/>
            <person name="Ohji S."/>
            <person name="Hosoyama A."/>
            <person name="Fujita N."/>
            <person name="Hashimoto M."/>
            <person name="Hosoyama Y."/>
            <person name="Yamazoe A."/>
        </authorList>
    </citation>
    <scope>NUCLEOTIDE SEQUENCE [LARGE SCALE GENOMIC DNA]</scope>
    <source>
        <strain evidence="3 4">NBRC 102217</strain>
    </source>
</reference>
<dbReference type="EMBL" id="BAUJ01000023">
    <property type="protein sequence ID" value="GAD89604.1"/>
    <property type="molecule type" value="Genomic_DNA"/>
</dbReference>
<evidence type="ECO:0000313" key="3">
    <source>
        <dbReference type="EMBL" id="GAD89604.1"/>
    </source>
</evidence>
<protein>
    <recommendedName>
        <fullName evidence="2">TadE-like domain-containing protein</fullName>
    </recommendedName>
</protein>
<keyword evidence="1" id="KW-1133">Transmembrane helix</keyword>
<feature type="domain" description="TadE-like" evidence="2">
    <location>
        <begin position="11"/>
        <end position="52"/>
    </location>
</feature>
<feature type="transmembrane region" description="Helical" evidence="1">
    <location>
        <begin position="12"/>
        <end position="38"/>
    </location>
</feature>
<name>V5F369_9VIBR</name>
<dbReference type="eggNOG" id="COG4961">
    <property type="taxonomic scope" value="Bacteria"/>
</dbReference>